<dbReference type="Proteomes" id="UP000027142">
    <property type="component" value="Chromosome"/>
</dbReference>
<keyword evidence="2" id="KW-1185">Reference proteome</keyword>
<reference evidence="1 2" key="1">
    <citation type="journal article" date="2014" name="Gene">
        <title>A comparative genomic analysis of the alkalitolerant soil bacterium Bacillus lehensis G1.</title>
        <authorList>
            <person name="Noor Y.M."/>
            <person name="Samsulrizal N.H."/>
            <person name="Jema'on N.A."/>
            <person name="Low K.O."/>
            <person name="Ramli A.N."/>
            <person name="Alias N.I."/>
            <person name="Damis S.I."/>
            <person name="Fuzi S.F."/>
            <person name="Isa M.N."/>
            <person name="Murad A.M."/>
            <person name="Raih M.F."/>
            <person name="Bakar F.D."/>
            <person name="Najimudin N."/>
            <person name="Mahadi N.M."/>
            <person name="Illias R.M."/>
        </authorList>
    </citation>
    <scope>NUCLEOTIDE SEQUENCE [LARGE SCALE GENOMIC DNA]</scope>
    <source>
        <strain evidence="1 2">G1</strain>
    </source>
</reference>
<dbReference type="InterPro" id="IPR020108">
    <property type="entry name" value="Spore_coat_CotD"/>
</dbReference>
<sequence length="95" mass="11379">MDHRCSKCGNRQNVHISETDPIIHSPKRRIVEEVEVVIVPEVHPIETIVKRKKIYRHVHHYPEKVIVEEEQLTENVSCSQNHQTRPPRRGWDWFL</sequence>
<dbReference type="AlphaFoldDB" id="A0A060LQK9"/>
<dbReference type="HOGENOM" id="CLU_2366975_0_0_9"/>
<evidence type="ECO:0000313" key="2">
    <source>
        <dbReference type="Proteomes" id="UP000027142"/>
    </source>
</evidence>
<dbReference type="OrthoDB" id="2935196at2"/>
<accession>A0A060LQK9</accession>
<name>A0A060LQK9_9BACI</name>
<dbReference type="RefSeq" id="WP_038477781.1">
    <property type="nucleotide sequence ID" value="NZ_CP003923.1"/>
</dbReference>
<dbReference type="EMBL" id="CP003923">
    <property type="protein sequence ID" value="AIC93556.1"/>
    <property type="molecule type" value="Genomic_DNA"/>
</dbReference>
<evidence type="ECO:0000313" key="1">
    <source>
        <dbReference type="EMBL" id="AIC93556.1"/>
    </source>
</evidence>
<dbReference type="Pfam" id="PF11122">
    <property type="entry name" value="Spore-coat_CotD"/>
    <property type="match status" value="1"/>
</dbReference>
<organism evidence="1 2">
    <name type="scientific">Shouchella lehensis G1</name>
    <dbReference type="NCBI Taxonomy" id="1246626"/>
    <lineage>
        <taxon>Bacteria</taxon>
        <taxon>Bacillati</taxon>
        <taxon>Bacillota</taxon>
        <taxon>Bacilli</taxon>
        <taxon>Bacillales</taxon>
        <taxon>Bacillaceae</taxon>
        <taxon>Shouchella</taxon>
    </lineage>
</organism>
<dbReference type="KEGG" id="ble:BleG1_0948"/>
<protein>
    <recommendedName>
        <fullName evidence="3">Inner spore coat protein D</fullName>
    </recommendedName>
</protein>
<dbReference type="eggNOG" id="ENOG5030EC6">
    <property type="taxonomic scope" value="Bacteria"/>
</dbReference>
<evidence type="ECO:0008006" key="3">
    <source>
        <dbReference type="Google" id="ProtNLM"/>
    </source>
</evidence>
<gene>
    <name evidence="1" type="ORF">BleG1_0948</name>
</gene>
<dbReference type="STRING" id="1246626.BleG1_0948"/>
<dbReference type="PATRIC" id="fig|1246626.3.peg.955"/>
<proteinExistence type="predicted"/>